<dbReference type="EMBL" id="CP060724">
    <property type="protein sequence ID" value="QNN75887.1"/>
    <property type="molecule type" value="Genomic_DNA"/>
</dbReference>
<evidence type="ECO:0000259" key="7">
    <source>
        <dbReference type="Pfam" id="PF21621"/>
    </source>
</evidence>
<evidence type="ECO:0000256" key="3">
    <source>
        <dbReference type="PIRNR" id="PIRNR036894"/>
    </source>
</evidence>
<dbReference type="AlphaFoldDB" id="A0A7G9T712"/>
<dbReference type="InterPro" id="IPR049071">
    <property type="entry name" value="MPI_cupin_dom"/>
</dbReference>
<keyword evidence="3 8" id="KW-0413">Isomerase</keyword>
<accession>A0A7G9T712</accession>
<keyword evidence="2 3" id="KW-0862">Zinc</keyword>
<evidence type="ECO:0000313" key="9">
    <source>
        <dbReference type="Proteomes" id="UP000515800"/>
    </source>
</evidence>
<dbReference type="RefSeq" id="WP_187529715.1">
    <property type="nucleotide sequence ID" value="NZ_CP060724.1"/>
</dbReference>
<dbReference type="EC" id="5.3.1.8" evidence="3"/>
<dbReference type="InterPro" id="IPR051804">
    <property type="entry name" value="Carb_Metab_Reg_Kinase/Isom"/>
</dbReference>
<reference evidence="8 9" key="1">
    <citation type="submission" date="2020-08" db="EMBL/GenBank/DDBJ databases">
        <title>Genome sequence of Weissella diestrammenae KACC 16890T.</title>
        <authorList>
            <person name="Hyun D.-W."/>
            <person name="Bae J.-W."/>
        </authorList>
    </citation>
    <scope>NUCLEOTIDE SEQUENCE [LARGE SCALE GENOMIC DNA]</scope>
    <source>
        <strain evidence="8 9">KACC 16890</strain>
    </source>
</reference>
<dbReference type="InterPro" id="IPR046457">
    <property type="entry name" value="PMI_typeI_cat"/>
</dbReference>
<dbReference type="InterPro" id="IPR011051">
    <property type="entry name" value="RmlC_Cupin_sf"/>
</dbReference>
<feature type="domain" description="Mannose-6-phosphate isomerase cupin" evidence="7">
    <location>
        <begin position="239"/>
        <end position="317"/>
    </location>
</feature>
<dbReference type="InterPro" id="IPR014710">
    <property type="entry name" value="RmlC-like_jellyroll"/>
</dbReference>
<dbReference type="InterPro" id="IPR014628">
    <property type="entry name" value="Man6P_isomerase_Firm_short"/>
</dbReference>
<dbReference type="GO" id="GO:0008270">
    <property type="term" value="F:zinc ion binding"/>
    <property type="evidence" value="ECO:0007669"/>
    <property type="project" value="UniProtKB-UniRule"/>
</dbReference>
<dbReference type="GO" id="GO:0005975">
    <property type="term" value="P:carbohydrate metabolic process"/>
    <property type="evidence" value="ECO:0007669"/>
    <property type="project" value="UniProtKB-UniRule"/>
</dbReference>
<gene>
    <name evidence="8" type="ORF">H9L19_03240</name>
</gene>
<dbReference type="Pfam" id="PF20511">
    <property type="entry name" value="PMI_typeI_cat"/>
    <property type="match status" value="1"/>
</dbReference>
<evidence type="ECO:0000256" key="5">
    <source>
        <dbReference type="PIRSR" id="PIRSR036894-2"/>
    </source>
</evidence>
<evidence type="ECO:0000313" key="8">
    <source>
        <dbReference type="EMBL" id="QNN75887.1"/>
    </source>
</evidence>
<evidence type="ECO:0000256" key="4">
    <source>
        <dbReference type="PIRSR" id="PIRSR036894-1"/>
    </source>
</evidence>
<name>A0A7G9T712_9LACO</name>
<dbReference type="GO" id="GO:0004476">
    <property type="term" value="F:mannose-6-phosphate isomerase activity"/>
    <property type="evidence" value="ECO:0007669"/>
    <property type="project" value="UniProtKB-UniRule"/>
</dbReference>
<dbReference type="Proteomes" id="UP000515800">
    <property type="component" value="Chromosome"/>
</dbReference>
<feature type="binding site" evidence="4">
    <location>
        <position position="173"/>
    </location>
    <ligand>
        <name>Zn(2+)</name>
        <dbReference type="ChEBI" id="CHEBI:29105"/>
    </ligand>
</feature>
<protein>
    <recommendedName>
        <fullName evidence="3">Mannose-6-phosphate isomerase</fullName>
        <ecNumber evidence="3">5.3.1.8</ecNumber>
    </recommendedName>
</protein>
<feature type="binding site" evidence="4">
    <location>
        <position position="98"/>
    </location>
    <ligand>
        <name>Zn(2+)</name>
        <dbReference type="ChEBI" id="CHEBI:29105"/>
    </ligand>
</feature>
<comment type="catalytic activity">
    <reaction evidence="3">
        <text>D-mannose 6-phosphate = D-fructose 6-phosphate</text>
        <dbReference type="Rhea" id="RHEA:12356"/>
        <dbReference type="ChEBI" id="CHEBI:58735"/>
        <dbReference type="ChEBI" id="CHEBI:61527"/>
        <dbReference type="EC" id="5.3.1.8"/>
    </reaction>
</comment>
<proteinExistence type="inferred from homology"/>
<organism evidence="8 9">
    <name type="scientific">Weissella diestrammenae</name>
    <dbReference type="NCBI Taxonomy" id="1162633"/>
    <lineage>
        <taxon>Bacteria</taxon>
        <taxon>Bacillati</taxon>
        <taxon>Bacillota</taxon>
        <taxon>Bacilli</taxon>
        <taxon>Lactobacillales</taxon>
        <taxon>Lactobacillaceae</taxon>
        <taxon>Weissella</taxon>
    </lineage>
</organism>
<dbReference type="CDD" id="cd07010">
    <property type="entry name" value="cupin_PMI_type_I_N_bac"/>
    <property type="match status" value="1"/>
</dbReference>
<dbReference type="Pfam" id="PF21621">
    <property type="entry name" value="MPI_cupin_dom"/>
    <property type="match status" value="1"/>
</dbReference>
<keyword evidence="1 3" id="KW-0479">Metal-binding</keyword>
<feature type="active site" evidence="5">
    <location>
        <position position="193"/>
    </location>
</feature>
<evidence type="ECO:0000259" key="6">
    <source>
        <dbReference type="Pfam" id="PF20511"/>
    </source>
</evidence>
<comment type="cofactor">
    <cofactor evidence="4">
        <name>Zn(2+)</name>
        <dbReference type="ChEBI" id="CHEBI:29105"/>
    </cofactor>
    <text evidence="4">Binds 1 zinc ion per subunit.</text>
</comment>
<dbReference type="PIRSF" id="PIRSF036894">
    <property type="entry name" value="PMI_Firm_short"/>
    <property type="match status" value="1"/>
</dbReference>
<dbReference type="SUPFAM" id="SSF51182">
    <property type="entry name" value="RmlC-like cupins"/>
    <property type="match status" value="1"/>
</dbReference>
<keyword evidence="9" id="KW-1185">Reference proteome</keyword>
<feature type="binding site" evidence="4">
    <location>
        <position position="116"/>
    </location>
    <ligand>
        <name>Zn(2+)</name>
        <dbReference type="ChEBI" id="CHEBI:29105"/>
    </ligand>
</feature>
<dbReference type="KEGG" id="wdi:H9L19_03240"/>
<sequence>MTEPIFLTPVLHEKIWGGTALKDVFKMPIPSATTGEAWIISGHPNGVSPVANDKYAGQTLAQLWQNRPDLFENKDATRPYPLLVKFLDAHRDLSVQVHPDDTYAAAHHASELGKTESWYILAAEPGAEIYYGHQAKTKSEFDTLVDQGAWDKLLQKVPVKAGDFFYVPAGTLHALGAGVLALETQQSSDVTYRVYDFDRPDPKTGELRQLHLADAKNVTTVPFVPEKPIAETLQLGALTKTTLVEAPYFNVYQDVIAGEAFMTKQAPYTQYTVIAGSGTVTVNEQVYPLALATSFIMPATVAEWQFSGDMTLIVSTPGPKSR</sequence>
<evidence type="ECO:0000256" key="2">
    <source>
        <dbReference type="ARBA" id="ARBA00022833"/>
    </source>
</evidence>
<feature type="domain" description="Phosphomannose isomerase type I catalytic" evidence="6">
    <location>
        <begin position="6"/>
        <end position="110"/>
    </location>
</feature>
<evidence type="ECO:0000256" key="1">
    <source>
        <dbReference type="ARBA" id="ARBA00022723"/>
    </source>
</evidence>
<comment type="similarity">
    <text evidence="3">Belongs to the mannose-6-phosphate isomerase type 1 family.</text>
</comment>
<dbReference type="PANTHER" id="PTHR42742">
    <property type="entry name" value="TRANSCRIPTIONAL REPRESSOR MPRA"/>
    <property type="match status" value="1"/>
</dbReference>
<dbReference type="PANTHER" id="PTHR42742:SF3">
    <property type="entry name" value="FRUCTOKINASE"/>
    <property type="match status" value="1"/>
</dbReference>
<dbReference type="Gene3D" id="2.60.120.10">
    <property type="entry name" value="Jelly Rolls"/>
    <property type="match status" value="2"/>
</dbReference>